<evidence type="ECO:0000256" key="2">
    <source>
        <dbReference type="ARBA" id="ARBA00007208"/>
    </source>
</evidence>
<keyword evidence="5" id="KW-1003">Cell membrane</keyword>
<evidence type="ECO:0000313" key="12">
    <source>
        <dbReference type="Proteomes" id="UP001157156"/>
    </source>
</evidence>
<reference evidence="12" key="1">
    <citation type="journal article" date="2019" name="Int. J. Syst. Evol. Microbiol.">
        <title>The Global Catalogue of Microorganisms (GCM) 10K type strain sequencing project: providing services to taxonomists for standard genome sequencing and annotation.</title>
        <authorList>
            <consortium name="The Broad Institute Genomics Platform"/>
            <consortium name="The Broad Institute Genome Sequencing Center for Infectious Disease"/>
            <person name="Wu L."/>
            <person name="Ma J."/>
        </authorList>
    </citation>
    <scope>NUCLEOTIDE SEQUENCE [LARGE SCALE GENOMIC DNA]</scope>
    <source>
        <strain evidence="12">NBRC 111146</strain>
    </source>
</reference>
<evidence type="ECO:0000256" key="1">
    <source>
        <dbReference type="ARBA" id="ARBA00004533"/>
    </source>
</evidence>
<comment type="caution">
    <text evidence="11">The sequence shown here is derived from an EMBL/GenBank/DDBJ whole genome shotgun (WGS) entry which is preliminary data.</text>
</comment>
<dbReference type="Proteomes" id="UP001157156">
    <property type="component" value="Unassembled WGS sequence"/>
</dbReference>
<dbReference type="EMBL" id="BSPV01000001">
    <property type="protein sequence ID" value="GLT13119.1"/>
    <property type="molecule type" value="Genomic_DNA"/>
</dbReference>
<comment type="subcellular location">
    <subcellularLocation>
        <location evidence="1">Cell inner membrane</location>
    </subcellularLocation>
</comment>
<evidence type="ECO:0000256" key="5">
    <source>
        <dbReference type="ARBA" id="ARBA00022475"/>
    </source>
</evidence>
<sequence>MKSMKWYLLVFVLMLITSLVVHIPASWVYAQLPAQRGVEVTGISGTIWQGQVQQLKINRQSYGSLSWDFQASKLLAAKLEYQIRFGRGSSIKLDGKGFVGVGFSGVYANNVLASLPIQQVLAYIPTQVPVELKGRLELSLASLKYAQPWCEEATGSLAWTGSDIISPIGQLTPGPVIADITCQAQNIEVLGKQNNPQVMSEFKASLNEQARYESLAWFKPGAEFPSSMTEQLKWLGEPNAQGRYQFSFAGKL</sequence>
<keyword evidence="9" id="KW-0472">Membrane</keyword>
<comment type="similarity">
    <text evidence="2">Belongs to the GSP N family.</text>
</comment>
<evidence type="ECO:0000256" key="3">
    <source>
        <dbReference type="ARBA" id="ARBA00021563"/>
    </source>
</evidence>
<evidence type="ECO:0000256" key="8">
    <source>
        <dbReference type="ARBA" id="ARBA00022927"/>
    </source>
</evidence>
<protein>
    <recommendedName>
        <fullName evidence="3">Type II secretion system protein N</fullName>
    </recommendedName>
    <alternativeName>
        <fullName evidence="10">General secretion pathway protein N</fullName>
    </alternativeName>
</protein>
<keyword evidence="12" id="KW-1185">Reference proteome</keyword>
<evidence type="ECO:0000256" key="7">
    <source>
        <dbReference type="ARBA" id="ARBA00022692"/>
    </source>
</evidence>
<evidence type="ECO:0000256" key="10">
    <source>
        <dbReference type="ARBA" id="ARBA00030772"/>
    </source>
</evidence>
<evidence type="ECO:0000256" key="9">
    <source>
        <dbReference type="ARBA" id="ARBA00023136"/>
    </source>
</evidence>
<evidence type="ECO:0000313" key="11">
    <source>
        <dbReference type="EMBL" id="GLT13119.1"/>
    </source>
</evidence>
<accession>A0ABQ6EJE9</accession>
<dbReference type="Pfam" id="PF01203">
    <property type="entry name" value="T2SSN"/>
    <property type="match status" value="1"/>
</dbReference>
<organism evidence="11 12">
    <name type="scientific">Vibrio algivorus</name>
    <dbReference type="NCBI Taxonomy" id="1667024"/>
    <lineage>
        <taxon>Bacteria</taxon>
        <taxon>Pseudomonadati</taxon>
        <taxon>Pseudomonadota</taxon>
        <taxon>Gammaproteobacteria</taxon>
        <taxon>Vibrionales</taxon>
        <taxon>Vibrionaceae</taxon>
        <taxon>Vibrio</taxon>
    </lineage>
</organism>
<dbReference type="InterPro" id="IPR022792">
    <property type="entry name" value="T2SS_protein-GspN"/>
</dbReference>
<keyword evidence="6" id="KW-0997">Cell inner membrane</keyword>
<keyword evidence="4" id="KW-0813">Transport</keyword>
<gene>
    <name evidence="11" type="primary">epsN</name>
    <name evidence="11" type="ORF">GCM10007931_00930</name>
</gene>
<evidence type="ECO:0000256" key="4">
    <source>
        <dbReference type="ARBA" id="ARBA00022448"/>
    </source>
</evidence>
<keyword evidence="7" id="KW-0812">Transmembrane</keyword>
<evidence type="ECO:0000256" key="6">
    <source>
        <dbReference type="ARBA" id="ARBA00022519"/>
    </source>
</evidence>
<proteinExistence type="inferred from homology"/>
<keyword evidence="8" id="KW-0653">Protein transport</keyword>
<name>A0ABQ6EJE9_9VIBR</name>